<dbReference type="InterPro" id="IPR036397">
    <property type="entry name" value="RNaseH_sf"/>
</dbReference>
<dbReference type="Gene3D" id="3.10.10.10">
    <property type="entry name" value="HIV Type 1 Reverse Transcriptase, subunit A, domain 1"/>
    <property type="match status" value="1"/>
</dbReference>
<reference evidence="1" key="1">
    <citation type="journal article" date="2013" name="Genome Biol.">
        <title>Reference genomes and transcriptomes of Nicotiana sylvestris and Nicotiana tomentosiformis.</title>
        <authorList>
            <person name="Sierro N."/>
            <person name="Battey J.N."/>
            <person name="Ouadi S."/>
            <person name="Bovet L."/>
            <person name="Goepfert S."/>
            <person name="Bakaher N."/>
            <person name="Peitsch M.C."/>
            <person name="Ivanov N.V."/>
        </authorList>
    </citation>
    <scope>NUCLEOTIDE SEQUENCE [LARGE SCALE GENOMIC DNA]</scope>
</reference>
<organism evidence="1 2">
    <name type="scientific">Nicotiana sylvestris</name>
    <name type="common">Wood tobacco</name>
    <name type="synonym">South American tobacco</name>
    <dbReference type="NCBI Taxonomy" id="4096"/>
    <lineage>
        <taxon>Eukaryota</taxon>
        <taxon>Viridiplantae</taxon>
        <taxon>Streptophyta</taxon>
        <taxon>Embryophyta</taxon>
        <taxon>Tracheophyta</taxon>
        <taxon>Spermatophyta</taxon>
        <taxon>Magnoliopsida</taxon>
        <taxon>eudicotyledons</taxon>
        <taxon>Gunneridae</taxon>
        <taxon>Pentapetalae</taxon>
        <taxon>asterids</taxon>
        <taxon>lamiids</taxon>
        <taxon>Solanales</taxon>
        <taxon>Solanaceae</taxon>
        <taxon>Nicotianoideae</taxon>
        <taxon>Nicotianeae</taxon>
        <taxon>Nicotiana</taxon>
    </lineage>
</organism>
<dbReference type="Gene3D" id="3.30.420.10">
    <property type="entry name" value="Ribonuclease H-like superfamily/Ribonuclease H"/>
    <property type="match status" value="2"/>
</dbReference>
<protein>
    <submittedName>
        <fullName evidence="2">Uncharacterized protein LOC104244133</fullName>
    </submittedName>
</protein>
<dbReference type="AlphaFoldDB" id="A0A1U7Y3Q2"/>
<dbReference type="PANTHER" id="PTHR48475:SF1">
    <property type="entry name" value="RNASE H TYPE-1 DOMAIN-CONTAINING PROTEIN"/>
    <property type="match status" value="1"/>
</dbReference>
<reference evidence="2" key="2">
    <citation type="submission" date="2025-08" db="UniProtKB">
        <authorList>
            <consortium name="RefSeq"/>
        </authorList>
    </citation>
    <scope>IDENTIFICATION</scope>
    <source>
        <tissue evidence="2">Leaf</tissue>
    </source>
</reference>
<name>A0A1U7Y3Q2_NICSY</name>
<dbReference type="Proteomes" id="UP000189701">
    <property type="component" value="Unplaced"/>
</dbReference>
<sequence length="454" mass="52174">MDEEDAGKTAFTIPWRTDCYRVMPFGLKNTGVAYMRAMIAIFHDMMHQQSEVYEDDVIIKSKTHSSLGGNPVDDEYQPLSTYFPDKEVNSVEVIPEDTNSWKIFFDGAVNAKGVGIGTILISPTGQHYPAIARLRFFYTNYTVEYGACIMGMNMAMDLDVEELQHVEDLSKRFKSVEFRYIPRFHNELADALATLASMLLYPGNVHIDLLEIQIRERHGFFTFKVITKKVVVEFVYSNIICRFGIPNTIITNNAENVNSHLMREPKTNGVVEGANKNIKKILRKMIQSYRQWNEKLPFALLGYRTTVRTSVRAMPYLLVYGTEAVVPAKVEIPSLPIIVEAEIEDDEWVKTRLEQLTMIDEKRMATICQGQLYQQRMIRAYIKKVLPRKFEVGKLVLRRILPHHEEEKGKFSPNRKSPYIIKRVLPRGALYLGDIERNDTEAAVNANAVKKYNV</sequence>
<dbReference type="GO" id="GO:0003676">
    <property type="term" value="F:nucleic acid binding"/>
    <property type="evidence" value="ECO:0007669"/>
    <property type="project" value="InterPro"/>
</dbReference>
<dbReference type="eggNOG" id="KOG0017">
    <property type="taxonomic scope" value="Eukaryota"/>
</dbReference>
<dbReference type="SUPFAM" id="SSF53098">
    <property type="entry name" value="Ribonuclease H-like"/>
    <property type="match status" value="1"/>
</dbReference>
<dbReference type="SUPFAM" id="SSF56672">
    <property type="entry name" value="DNA/RNA polymerases"/>
    <property type="match status" value="1"/>
</dbReference>
<dbReference type="InterPro" id="IPR012337">
    <property type="entry name" value="RNaseH-like_sf"/>
</dbReference>
<keyword evidence="1" id="KW-1185">Reference proteome</keyword>
<gene>
    <name evidence="2" type="primary">LOC104244133</name>
</gene>
<accession>A0A1U7Y3Q2</accession>
<dbReference type="Gene3D" id="3.30.70.270">
    <property type="match status" value="1"/>
</dbReference>
<evidence type="ECO:0000313" key="1">
    <source>
        <dbReference type="Proteomes" id="UP000189701"/>
    </source>
</evidence>
<evidence type="ECO:0000313" key="2">
    <source>
        <dbReference type="RefSeq" id="XP_009797763.1"/>
    </source>
</evidence>
<dbReference type="InterPro" id="IPR043128">
    <property type="entry name" value="Rev_trsase/Diguanyl_cyclase"/>
</dbReference>
<proteinExistence type="predicted"/>
<dbReference type="RefSeq" id="XP_009797763.1">
    <property type="nucleotide sequence ID" value="XM_009799461.1"/>
</dbReference>
<dbReference type="InterPro" id="IPR043502">
    <property type="entry name" value="DNA/RNA_pol_sf"/>
</dbReference>
<dbReference type="PANTHER" id="PTHR48475">
    <property type="entry name" value="RIBONUCLEASE H"/>
    <property type="match status" value="1"/>
</dbReference>